<dbReference type="Proteomes" id="UP001589613">
    <property type="component" value="Unassembled WGS sequence"/>
</dbReference>
<dbReference type="EMBL" id="JBHMAX010000028">
    <property type="protein sequence ID" value="MFB9733278.1"/>
    <property type="molecule type" value="Genomic_DNA"/>
</dbReference>
<comment type="caution">
    <text evidence="2">The sequence shown here is derived from an EMBL/GenBank/DDBJ whole genome shotgun (WGS) entry which is preliminary data.</text>
</comment>
<feature type="region of interest" description="Disordered" evidence="1">
    <location>
        <begin position="1"/>
        <end position="41"/>
    </location>
</feature>
<gene>
    <name evidence="2" type="ORF">ACFFN0_14615</name>
</gene>
<dbReference type="InterPro" id="IPR024510">
    <property type="entry name" value="DUF2589"/>
</dbReference>
<sequence length="252" mass="26572">MADKDDSAQTGGDGRKSPARSGRGGKDAAYPAPDAEQTAQEVTRVATDTVSSAVASGLERAPGVSTNLTSELNNIDFRKMIGGPLQAAVDAQVASSLATVDFISKVGFAYPLDDDGEPDTSKPRELVMVDFTHTRDDGELDDEGNPVVQNVTVKVPLLAMLPIPSLRIEHVVIDFNVKLNSVQSASTSDALGVNAEVKGGWGPVNLKVSASYQRKTATNVEVKKEYALNVNVKAVQDEIPAGLEKILNILAA</sequence>
<reference evidence="2 3" key="1">
    <citation type="submission" date="2024-09" db="EMBL/GenBank/DDBJ databases">
        <authorList>
            <person name="Sun Q."/>
            <person name="Mori K."/>
        </authorList>
    </citation>
    <scope>NUCLEOTIDE SEQUENCE [LARGE SCALE GENOMIC DNA]</scope>
    <source>
        <strain evidence="2 3">JCM 12763</strain>
    </source>
</reference>
<dbReference type="Pfam" id="PF11655">
    <property type="entry name" value="DUF2589"/>
    <property type="match status" value="1"/>
</dbReference>
<protein>
    <submittedName>
        <fullName evidence="2">DUF2589 domain-containing protein</fullName>
    </submittedName>
</protein>
<name>A0ABV5V640_9MICO</name>
<proteinExistence type="predicted"/>
<accession>A0ABV5V640</accession>
<keyword evidence="3" id="KW-1185">Reference proteome</keyword>
<evidence type="ECO:0000313" key="2">
    <source>
        <dbReference type="EMBL" id="MFB9733278.1"/>
    </source>
</evidence>
<dbReference type="RefSeq" id="WP_202876643.1">
    <property type="nucleotide sequence ID" value="NZ_JBHMAX010000028.1"/>
</dbReference>
<organism evidence="2 3">
    <name type="scientific">Ornithinimicrobium kibberense</name>
    <dbReference type="NCBI Taxonomy" id="282060"/>
    <lineage>
        <taxon>Bacteria</taxon>
        <taxon>Bacillati</taxon>
        <taxon>Actinomycetota</taxon>
        <taxon>Actinomycetes</taxon>
        <taxon>Micrococcales</taxon>
        <taxon>Ornithinimicrobiaceae</taxon>
        <taxon>Ornithinimicrobium</taxon>
    </lineage>
</organism>
<evidence type="ECO:0000256" key="1">
    <source>
        <dbReference type="SAM" id="MobiDB-lite"/>
    </source>
</evidence>
<evidence type="ECO:0000313" key="3">
    <source>
        <dbReference type="Proteomes" id="UP001589613"/>
    </source>
</evidence>